<proteinExistence type="predicted"/>
<reference evidence="1" key="1">
    <citation type="journal article" date="2015" name="Nature">
        <title>Complex archaea that bridge the gap between prokaryotes and eukaryotes.</title>
        <authorList>
            <person name="Spang A."/>
            <person name="Saw J.H."/>
            <person name="Jorgensen S.L."/>
            <person name="Zaremba-Niedzwiedzka K."/>
            <person name="Martijn J."/>
            <person name="Lind A.E."/>
            <person name="van Eijk R."/>
            <person name="Schleper C."/>
            <person name="Guy L."/>
            <person name="Ettema T.J."/>
        </authorList>
    </citation>
    <scope>NUCLEOTIDE SEQUENCE</scope>
</reference>
<dbReference type="EMBL" id="LAZR01016237">
    <property type="protein sequence ID" value="KKM05379.1"/>
    <property type="molecule type" value="Genomic_DNA"/>
</dbReference>
<accession>A0A0F9H2W6</accession>
<protein>
    <submittedName>
        <fullName evidence="1">Uncharacterized protein</fullName>
    </submittedName>
</protein>
<organism evidence="1">
    <name type="scientific">marine sediment metagenome</name>
    <dbReference type="NCBI Taxonomy" id="412755"/>
    <lineage>
        <taxon>unclassified sequences</taxon>
        <taxon>metagenomes</taxon>
        <taxon>ecological metagenomes</taxon>
    </lineage>
</organism>
<name>A0A0F9H2W6_9ZZZZ</name>
<dbReference type="AlphaFoldDB" id="A0A0F9H2W6"/>
<comment type="caution">
    <text evidence="1">The sequence shown here is derived from an EMBL/GenBank/DDBJ whole genome shotgun (WGS) entry which is preliminary data.</text>
</comment>
<evidence type="ECO:0000313" key="1">
    <source>
        <dbReference type="EMBL" id="KKM05379.1"/>
    </source>
</evidence>
<sequence>MNNNLKDIYKKMLLDNAGVKSVCGVDDTYIITLSVIYRSSCGTPGVINEYTYALTPQEKNE</sequence>
<gene>
    <name evidence="1" type="ORF">LCGC14_1754650</name>
</gene>